<dbReference type="InterPro" id="IPR036236">
    <property type="entry name" value="Znf_C2H2_sf"/>
</dbReference>
<dbReference type="SMART" id="SM00614">
    <property type="entry name" value="ZnF_BED"/>
    <property type="match status" value="1"/>
</dbReference>
<dbReference type="EMBL" id="JBAMMX010000006">
    <property type="protein sequence ID" value="KAK6937691.1"/>
    <property type="molecule type" value="Genomic_DNA"/>
</dbReference>
<evidence type="ECO:0000256" key="1">
    <source>
        <dbReference type="ARBA" id="ARBA00022723"/>
    </source>
</evidence>
<organism evidence="6 7">
    <name type="scientific">Dillenia turbinata</name>
    <dbReference type="NCBI Taxonomy" id="194707"/>
    <lineage>
        <taxon>Eukaryota</taxon>
        <taxon>Viridiplantae</taxon>
        <taxon>Streptophyta</taxon>
        <taxon>Embryophyta</taxon>
        <taxon>Tracheophyta</taxon>
        <taxon>Spermatophyta</taxon>
        <taxon>Magnoliopsida</taxon>
        <taxon>eudicotyledons</taxon>
        <taxon>Gunneridae</taxon>
        <taxon>Pentapetalae</taxon>
        <taxon>Dilleniales</taxon>
        <taxon>Dilleniaceae</taxon>
        <taxon>Dillenia</taxon>
    </lineage>
</organism>
<dbReference type="PROSITE" id="PS50808">
    <property type="entry name" value="ZF_BED"/>
    <property type="match status" value="1"/>
</dbReference>
<dbReference type="GO" id="GO:1990837">
    <property type="term" value="F:sequence-specific double-stranded DNA binding"/>
    <property type="evidence" value="ECO:0007669"/>
    <property type="project" value="TreeGrafter"/>
</dbReference>
<gene>
    <name evidence="6" type="ORF">RJ641_031199</name>
</gene>
<feature type="domain" description="BED-type" evidence="5">
    <location>
        <begin position="140"/>
        <end position="197"/>
    </location>
</feature>
<feature type="non-terminal residue" evidence="6">
    <location>
        <position position="1"/>
    </location>
</feature>
<reference evidence="6 7" key="1">
    <citation type="submission" date="2023-12" db="EMBL/GenBank/DDBJ databases">
        <title>A high-quality genome assembly for Dillenia turbinata (Dilleniales).</title>
        <authorList>
            <person name="Chanderbali A."/>
        </authorList>
    </citation>
    <scope>NUCLEOTIDE SEQUENCE [LARGE SCALE GENOMIC DNA]</scope>
    <source>
        <strain evidence="6">LSX21</strain>
        <tissue evidence="6">Leaf</tissue>
    </source>
</reference>
<keyword evidence="2 4" id="KW-0863">Zinc-finger</keyword>
<dbReference type="PANTHER" id="PTHR34396">
    <property type="entry name" value="OS03G0264950 PROTEIN-RELATED"/>
    <property type="match status" value="1"/>
</dbReference>
<keyword evidence="7" id="KW-1185">Reference proteome</keyword>
<dbReference type="InterPro" id="IPR003656">
    <property type="entry name" value="Znf_BED"/>
</dbReference>
<dbReference type="GO" id="GO:0006357">
    <property type="term" value="P:regulation of transcription by RNA polymerase II"/>
    <property type="evidence" value="ECO:0007669"/>
    <property type="project" value="TreeGrafter"/>
</dbReference>
<dbReference type="Proteomes" id="UP001370490">
    <property type="component" value="Unassembled WGS sequence"/>
</dbReference>
<dbReference type="GO" id="GO:0008270">
    <property type="term" value="F:zinc ion binding"/>
    <property type="evidence" value="ECO:0007669"/>
    <property type="project" value="UniProtKB-KW"/>
</dbReference>
<accession>A0AAN8VXN3</accession>
<dbReference type="GO" id="GO:0005634">
    <property type="term" value="C:nucleus"/>
    <property type="evidence" value="ECO:0007669"/>
    <property type="project" value="TreeGrafter"/>
</dbReference>
<dbReference type="InterPro" id="IPR053031">
    <property type="entry name" value="Cuticle_assoc_protein"/>
</dbReference>
<evidence type="ECO:0000256" key="4">
    <source>
        <dbReference type="PROSITE-ProRule" id="PRU00027"/>
    </source>
</evidence>
<evidence type="ECO:0000313" key="6">
    <source>
        <dbReference type="EMBL" id="KAK6937691.1"/>
    </source>
</evidence>
<name>A0AAN8VXN3_9MAGN</name>
<dbReference type="AlphaFoldDB" id="A0AAN8VXN3"/>
<sequence>DLMSNRQSVTAMPLPNSFWDAWVFNLPCPHDLTVTGGAFSLSGVTIACAPFPVMSMFNCFTNVLDIVFWFDGTCQHQLCIDVLKLWVAASALIEDKDELHSSAVEGIDVEVLDGGGYVASLGEIAGMVHYNKRGMKCTRKLTSPVWFHFEMLPLGDDERQKSKCKKCGKVYLAETRCGTCNLKHHLEKCLEKDTLDVDLQPLPGSSGSMSPSMSKLS</sequence>
<evidence type="ECO:0000259" key="5">
    <source>
        <dbReference type="PROSITE" id="PS50808"/>
    </source>
</evidence>
<evidence type="ECO:0000256" key="3">
    <source>
        <dbReference type="ARBA" id="ARBA00022833"/>
    </source>
</evidence>
<dbReference type="SUPFAM" id="SSF57667">
    <property type="entry name" value="beta-beta-alpha zinc fingers"/>
    <property type="match status" value="1"/>
</dbReference>
<proteinExistence type="predicted"/>
<dbReference type="Pfam" id="PF02892">
    <property type="entry name" value="zf-BED"/>
    <property type="match status" value="1"/>
</dbReference>
<keyword evidence="1" id="KW-0479">Metal-binding</keyword>
<dbReference type="PANTHER" id="PTHR34396:SF24">
    <property type="entry name" value="BED-TYPE DOMAIN-CONTAINING PROTEIN"/>
    <property type="match status" value="1"/>
</dbReference>
<keyword evidence="3" id="KW-0862">Zinc</keyword>
<evidence type="ECO:0000256" key="2">
    <source>
        <dbReference type="ARBA" id="ARBA00022771"/>
    </source>
</evidence>
<evidence type="ECO:0000313" key="7">
    <source>
        <dbReference type="Proteomes" id="UP001370490"/>
    </source>
</evidence>
<protein>
    <submittedName>
        <fullName evidence="6">Zinc finger, BED-type</fullName>
    </submittedName>
</protein>
<comment type="caution">
    <text evidence="6">The sequence shown here is derived from an EMBL/GenBank/DDBJ whole genome shotgun (WGS) entry which is preliminary data.</text>
</comment>